<feature type="chain" id="PRO_5022775776" evidence="5">
    <location>
        <begin position="22"/>
        <end position="334"/>
    </location>
</feature>
<organism evidence="6 7">
    <name type="scientific">Maritimibacter fusiformis</name>
    <dbReference type="NCBI Taxonomy" id="2603819"/>
    <lineage>
        <taxon>Bacteria</taxon>
        <taxon>Pseudomonadati</taxon>
        <taxon>Pseudomonadota</taxon>
        <taxon>Alphaproteobacteria</taxon>
        <taxon>Rhodobacterales</taxon>
        <taxon>Roseobacteraceae</taxon>
        <taxon>Maritimibacter</taxon>
    </lineage>
</organism>
<dbReference type="PANTHER" id="PTHR28283:SF1">
    <property type="entry name" value="3',5'-CYCLIC-NUCLEOTIDE PHOSPHODIESTERASE 1"/>
    <property type="match status" value="1"/>
</dbReference>
<name>A0A5D0RNA0_9RHOB</name>
<dbReference type="Proteomes" id="UP000322080">
    <property type="component" value="Unassembled WGS sequence"/>
</dbReference>
<dbReference type="GO" id="GO:0047555">
    <property type="term" value="F:3',5'-cyclic-GMP phosphodiesterase activity"/>
    <property type="evidence" value="ECO:0007669"/>
    <property type="project" value="TreeGrafter"/>
</dbReference>
<comment type="caution">
    <text evidence="6">The sequence shown here is derived from an EMBL/GenBank/DDBJ whole genome shotgun (WGS) entry which is preliminary data.</text>
</comment>
<evidence type="ECO:0000313" key="6">
    <source>
        <dbReference type="EMBL" id="TYB83060.1"/>
    </source>
</evidence>
<dbReference type="GO" id="GO:0004115">
    <property type="term" value="F:3',5'-cyclic-AMP phosphodiesterase activity"/>
    <property type="evidence" value="ECO:0007669"/>
    <property type="project" value="UniProtKB-UniRule"/>
</dbReference>
<accession>A0A5D0RNA0</accession>
<dbReference type="Gene3D" id="3.60.15.10">
    <property type="entry name" value="Ribonuclease Z/Hydroxyacylglutathione hydrolase-like"/>
    <property type="match status" value="1"/>
</dbReference>
<dbReference type="PANTHER" id="PTHR28283">
    <property type="entry name" value="3',5'-CYCLIC-NUCLEOTIDE PHOSPHODIESTERASE 1"/>
    <property type="match status" value="1"/>
</dbReference>
<evidence type="ECO:0000256" key="4">
    <source>
        <dbReference type="PIRNR" id="PIRNR000962"/>
    </source>
</evidence>
<reference evidence="6 7" key="1">
    <citation type="submission" date="2019-08" db="EMBL/GenBank/DDBJ databases">
        <title>Identification of a novel species of the genus Boseongicola.</title>
        <authorList>
            <person name="Zhang X.-Q."/>
        </authorList>
    </citation>
    <scope>NUCLEOTIDE SEQUENCE [LARGE SCALE GENOMIC DNA]</scope>
    <source>
        <strain evidence="6 7">HY14</strain>
    </source>
</reference>
<evidence type="ECO:0000313" key="7">
    <source>
        <dbReference type="Proteomes" id="UP000322080"/>
    </source>
</evidence>
<evidence type="ECO:0000256" key="2">
    <source>
        <dbReference type="ARBA" id="ARBA00023149"/>
    </source>
</evidence>
<keyword evidence="5" id="KW-0732">Signal</keyword>
<proteinExistence type="inferred from homology"/>
<dbReference type="PROSITE" id="PS00607">
    <property type="entry name" value="PDEASE_II"/>
    <property type="match status" value="1"/>
</dbReference>
<dbReference type="InterPro" id="IPR024225">
    <property type="entry name" value="cAMP-PdiesteraseII_CS"/>
</dbReference>
<sequence>MTAALRLAALGLVALTPPALADNGFDVVTLGARGGLEGGNLSAFLIQPHGDPRAVTCDAGAIVNGIRVADEKGAFDAVELPAESDYTRVGHVFTDVIRGYFISHSHLDHIAGLIVGSPDDSAKPIYGLPSVLGNIESTYFNWVAWPNFGKSGTEPHLGKYDYIALAPGEPVEVANTAITATAFPLSHGGVESTAFLFESGGDSILCFGDTGPDSVEGGEHLATIWQAVAEQAKSGALKAIVIESSYTSDRPDNLLFGHLTPKHILAELGKLADLAGGPQALAGLPVVISHIKYQIKQGELPQVTILNELEAGNDLGVRFIIPEQGMSWHFDARD</sequence>
<dbReference type="PRINTS" id="PR00388">
    <property type="entry name" value="PDIESTERASE2"/>
</dbReference>
<dbReference type="InterPro" id="IPR000396">
    <property type="entry name" value="Pdiesterase2"/>
</dbReference>
<keyword evidence="1 4" id="KW-0378">Hydrolase</keyword>
<dbReference type="InterPro" id="IPR036866">
    <property type="entry name" value="RibonucZ/Hydroxyglut_hydro"/>
</dbReference>
<comment type="similarity">
    <text evidence="3 4">Belongs to the cyclic nucleotide phosphodiesterase class-II family.</text>
</comment>
<dbReference type="SUPFAM" id="SSF56281">
    <property type="entry name" value="Metallo-hydrolase/oxidoreductase"/>
    <property type="match status" value="1"/>
</dbReference>
<dbReference type="PIRSF" id="PIRSF000962">
    <property type="entry name" value="Cyc_nuc_PDEase"/>
    <property type="match status" value="1"/>
</dbReference>
<feature type="signal peptide" evidence="5">
    <location>
        <begin position="1"/>
        <end position="21"/>
    </location>
</feature>
<dbReference type="EMBL" id="VSIY01000003">
    <property type="protein sequence ID" value="TYB83060.1"/>
    <property type="molecule type" value="Genomic_DNA"/>
</dbReference>
<keyword evidence="7" id="KW-1185">Reference proteome</keyword>
<dbReference type="RefSeq" id="WP_148376150.1">
    <property type="nucleotide sequence ID" value="NZ_VSIY01000003.1"/>
</dbReference>
<dbReference type="CDD" id="cd07735">
    <property type="entry name" value="class_II_PDE_MBL-fold"/>
    <property type="match status" value="1"/>
</dbReference>
<evidence type="ECO:0000256" key="5">
    <source>
        <dbReference type="SAM" id="SignalP"/>
    </source>
</evidence>
<dbReference type="GO" id="GO:0006198">
    <property type="term" value="P:cAMP catabolic process"/>
    <property type="evidence" value="ECO:0007669"/>
    <property type="project" value="UniProtKB-UniRule"/>
</dbReference>
<evidence type="ECO:0000256" key="1">
    <source>
        <dbReference type="ARBA" id="ARBA00022801"/>
    </source>
</evidence>
<dbReference type="Pfam" id="PF02112">
    <property type="entry name" value="PDEase_II"/>
    <property type="match status" value="1"/>
</dbReference>
<dbReference type="GO" id="GO:1902660">
    <property type="term" value="P:negative regulation of glucose mediated signaling pathway"/>
    <property type="evidence" value="ECO:0007669"/>
    <property type="project" value="TreeGrafter"/>
</dbReference>
<evidence type="ECO:0000256" key="3">
    <source>
        <dbReference type="ARBA" id="ARBA00025762"/>
    </source>
</evidence>
<keyword evidence="2 4" id="KW-0114">cAMP</keyword>
<dbReference type="AlphaFoldDB" id="A0A5D0RNA0"/>
<protein>
    <submittedName>
        <fullName evidence="6">3',5'-cyclic-nucleotide phosphodiesterase</fullName>
    </submittedName>
</protein>
<gene>
    <name evidence="6" type="ORF">FVF75_02420</name>
</gene>